<dbReference type="EMBL" id="KC246789">
    <property type="protein sequence ID" value="AHF24285.1"/>
    <property type="molecule type" value="Genomic_DNA"/>
</dbReference>
<dbReference type="AlphaFoldDB" id="W0FMR8"/>
<proteinExistence type="predicted"/>
<evidence type="ECO:0000256" key="1">
    <source>
        <dbReference type="SAM" id="MobiDB-lite"/>
    </source>
</evidence>
<feature type="compositionally biased region" description="Basic and acidic residues" evidence="1">
    <location>
        <begin position="1"/>
        <end position="10"/>
    </location>
</feature>
<feature type="compositionally biased region" description="Basic and acidic residues" evidence="1">
    <location>
        <begin position="22"/>
        <end position="35"/>
    </location>
</feature>
<protein>
    <submittedName>
        <fullName evidence="2">Uncharacterized protein</fullName>
    </submittedName>
</protein>
<organism evidence="2">
    <name type="scientific">uncultured bacterium Contig1770</name>
    <dbReference type="NCBI Taxonomy" id="1393510"/>
    <lineage>
        <taxon>Bacteria</taxon>
        <taxon>environmental samples</taxon>
    </lineage>
</organism>
<feature type="region of interest" description="Disordered" evidence="1">
    <location>
        <begin position="1"/>
        <end position="35"/>
    </location>
</feature>
<evidence type="ECO:0000313" key="2">
    <source>
        <dbReference type="EMBL" id="AHF24285.1"/>
    </source>
</evidence>
<accession>W0FMR8</accession>
<sequence>MNDEDQRGEQPTEEELTQFEAQEPHENWSDYESTH</sequence>
<reference evidence="2" key="1">
    <citation type="journal article" date="2013" name="PLoS ONE">
        <title>Metagenomic insights into the carbohydrate-active enzymes carried by the microorganisms adhering to solid digesta in the rumen of cows.</title>
        <authorList>
            <person name="Wang L."/>
            <person name="Hatem A."/>
            <person name="Catalyurek U.V."/>
            <person name="Morrison M."/>
            <person name="Yu Z."/>
        </authorList>
    </citation>
    <scope>NUCLEOTIDE SEQUENCE</scope>
</reference>
<name>W0FMR8_9BACT</name>